<dbReference type="Gene3D" id="1.20.1530.20">
    <property type="match status" value="1"/>
</dbReference>
<dbReference type="EMBL" id="JBGMEH010000001">
    <property type="protein sequence ID" value="MFO3715361.1"/>
    <property type="molecule type" value="Genomic_DNA"/>
</dbReference>
<comment type="caution">
    <text evidence="7">The sequence shown here is derived from an EMBL/GenBank/DDBJ whole genome shotgun (WGS) entry which is preliminary data.</text>
</comment>
<feature type="transmembrane region" description="Helical" evidence="5">
    <location>
        <begin position="332"/>
        <end position="355"/>
    </location>
</feature>
<feature type="transmembrane region" description="Helical" evidence="5">
    <location>
        <begin position="361"/>
        <end position="381"/>
    </location>
</feature>
<dbReference type="PANTHER" id="PTHR31102:SF1">
    <property type="entry name" value="CATION_H+ EXCHANGER DOMAIN-CONTAINING PROTEIN"/>
    <property type="match status" value="1"/>
</dbReference>
<comment type="subcellular location">
    <subcellularLocation>
        <location evidence="1">Membrane</location>
        <topology evidence="1">Multi-pass membrane protein</topology>
    </subcellularLocation>
</comment>
<feature type="transmembrane region" description="Helical" evidence="5">
    <location>
        <begin position="184"/>
        <end position="204"/>
    </location>
</feature>
<evidence type="ECO:0000256" key="1">
    <source>
        <dbReference type="ARBA" id="ARBA00004141"/>
    </source>
</evidence>
<feature type="transmembrane region" description="Helical" evidence="5">
    <location>
        <begin position="86"/>
        <end position="106"/>
    </location>
</feature>
<feature type="domain" description="Cation/H+ exchanger transmembrane" evidence="6">
    <location>
        <begin position="10"/>
        <end position="379"/>
    </location>
</feature>
<proteinExistence type="predicted"/>
<dbReference type="InterPro" id="IPR051843">
    <property type="entry name" value="CPA1_transporter"/>
</dbReference>
<dbReference type="RefSeq" id="WP_410032248.1">
    <property type="nucleotide sequence ID" value="NZ_JBGMEH010000001.1"/>
</dbReference>
<dbReference type="Proteomes" id="UP001638015">
    <property type="component" value="Unassembled WGS sequence"/>
</dbReference>
<evidence type="ECO:0000256" key="4">
    <source>
        <dbReference type="ARBA" id="ARBA00023136"/>
    </source>
</evidence>
<feature type="transmembrane region" description="Helical" evidence="5">
    <location>
        <begin position="239"/>
        <end position="255"/>
    </location>
</feature>
<accession>A0ABW9MU60</accession>
<feature type="transmembrane region" description="Helical" evidence="5">
    <location>
        <begin position="151"/>
        <end position="172"/>
    </location>
</feature>
<name>A0ABW9MU60_9FIRM</name>
<protein>
    <submittedName>
        <fullName evidence="7">Cation:proton antiporter</fullName>
    </submittedName>
</protein>
<evidence type="ECO:0000313" key="7">
    <source>
        <dbReference type="EMBL" id="MFO3715361.1"/>
    </source>
</evidence>
<keyword evidence="8" id="KW-1185">Reference proteome</keyword>
<evidence type="ECO:0000256" key="2">
    <source>
        <dbReference type="ARBA" id="ARBA00022692"/>
    </source>
</evidence>
<keyword evidence="4 5" id="KW-0472">Membrane</keyword>
<evidence type="ECO:0000256" key="5">
    <source>
        <dbReference type="SAM" id="Phobius"/>
    </source>
</evidence>
<dbReference type="InterPro" id="IPR038770">
    <property type="entry name" value="Na+/solute_symporter_sf"/>
</dbReference>
<feature type="transmembrane region" description="Helical" evidence="5">
    <location>
        <begin position="112"/>
        <end position="130"/>
    </location>
</feature>
<reference evidence="7 8" key="1">
    <citation type="journal article" date="2025" name="Anaerobe">
        <title>Description of Anaerococcus kampingiae sp. nov., Anaerococcus groningensis sp. nov., Anaerococcus martiniensis sp. nov., and Anaerococcus cruorum sp. nov., isolated from human clinical specimens.</title>
        <authorList>
            <person name="Boiten K.E."/>
            <person name="Meijer J."/>
            <person name="van Wezel E.M."/>
            <person name="Veloo A.C.M."/>
        </authorList>
    </citation>
    <scope>NUCLEOTIDE SEQUENCE [LARGE SCALE GENOMIC DNA]</scope>
    <source>
        <strain evidence="7 8">ENR1039</strain>
    </source>
</reference>
<keyword evidence="2 5" id="KW-0812">Transmembrane</keyword>
<organism evidence="7 8">
    <name type="scientific">Anaerococcus cruorum</name>
    <dbReference type="NCBI Taxonomy" id="3115617"/>
    <lineage>
        <taxon>Bacteria</taxon>
        <taxon>Bacillati</taxon>
        <taxon>Bacillota</taxon>
        <taxon>Tissierellia</taxon>
        <taxon>Tissierellales</taxon>
        <taxon>Peptoniphilaceae</taxon>
        <taxon>Anaerococcus</taxon>
    </lineage>
</organism>
<keyword evidence="3 5" id="KW-1133">Transmembrane helix</keyword>
<sequence>MLTDIAIIFIFGIFMAYIFEKIGLAPIIGMLIAGIIISPNQLNFVSDDIINLSTDLRQIALVTILTRAGLALNFDKLKKVGRPAILLSFVPASIEMLGIIIFAKRFFPIDTIDAGIMAAVLAAVSPAIVVPRMIKLIDEGYGADKNIPEMILAGASVDDVFVIVFFSSFLALRTGGTLSAMSFLNIPISIITGILLGIVAGKILAIVFEKIKVNDIYKAMIFIGISFLMLRLQNVIEKYIALSALISIMTAGITVNRKNTKLATNLLDSYNRLWKVFELFLFVLVGISVDLAYVREAGFLAVILILIGLIFRMIGVNISLIKTNLNKNERLFTSFAYLPKATVQAAIGPVALQMGLDSGNLILSVSVIAILLTAPLGAILTDKTYKKLLKKS</sequence>
<dbReference type="Pfam" id="PF00999">
    <property type="entry name" value="Na_H_Exchanger"/>
    <property type="match status" value="1"/>
</dbReference>
<evidence type="ECO:0000256" key="3">
    <source>
        <dbReference type="ARBA" id="ARBA00022989"/>
    </source>
</evidence>
<dbReference type="PANTHER" id="PTHR31102">
    <property type="match status" value="1"/>
</dbReference>
<evidence type="ECO:0000313" key="8">
    <source>
        <dbReference type="Proteomes" id="UP001638015"/>
    </source>
</evidence>
<gene>
    <name evidence="7" type="ORF">ACCQ40_01000</name>
</gene>
<feature type="transmembrane region" description="Helical" evidence="5">
    <location>
        <begin position="7"/>
        <end position="36"/>
    </location>
</feature>
<dbReference type="InterPro" id="IPR006153">
    <property type="entry name" value="Cation/H_exchanger_TM"/>
</dbReference>
<feature type="transmembrane region" description="Helical" evidence="5">
    <location>
        <begin position="276"/>
        <end position="293"/>
    </location>
</feature>
<feature type="transmembrane region" description="Helical" evidence="5">
    <location>
        <begin position="299"/>
        <end position="320"/>
    </location>
</feature>
<evidence type="ECO:0000259" key="6">
    <source>
        <dbReference type="Pfam" id="PF00999"/>
    </source>
</evidence>